<dbReference type="EMBL" id="JBHLXH010000001">
    <property type="protein sequence ID" value="MFC0221544.1"/>
    <property type="molecule type" value="Genomic_DNA"/>
</dbReference>
<keyword evidence="3" id="KW-1185">Reference proteome</keyword>
<dbReference type="Proteomes" id="UP001589698">
    <property type="component" value="Unassembled WGS sequence"/>
</dbReference>
<reference evidence="2 3" key="1">
    <citation type="submission" date="2024-09" db="EMBL/GenBank/DDBJ databases">
        <authorList>
            <person name="Sun Q."/>
            <person name="Mori K."/>
        </authorList>
    </citation>
    <scope>NUCLEOTIDE SEQUENCE [LARGE SCALE GENOMIC DNA]</scope>
    <source>
        <strain evidence="2 3">CCM 8654</strain>
    </source>
</reference>
<sequence length="132" mass="13494">MTTTQGPPSASPSACPTGSSHGVPTVTVCRGCCCGTTKKRPGVDHPARLERLRALVGEGATVRVTDCLGPCERSDVVVVSPSPGARRAGARPVWLGLLNGRHEAGAIADWVHAGGPGVAPLPESLRRSPFAP</sequence>
<accession>A0ABV6DXT7</accession>
<evidence type="ECO:0000313" key="2">
    <source>
        <dbReference type="EMBL" id="MFC0221544.1"/>
    </source>
</evidence>
<comment type="caution">
    <text evidence="2">The sequence shown here is derived from an EMBL/GenBank/DDBJ whole genome shotgun (WGS) entry which is preliminary data.</text>
</comment>
<evidence type="ECO:0000313" key="3">
    <source>
        <dbReference type="Proteomes" id="UP001589698"/>
    </source>
</evidence>
<protein>
    <submittedName>
        <fullName evidence="2">(2Fe-2S) ferredoxin domain-containing protein</fullName>
    </submittedName>
</protein>
<feature type="region of interest" description="Disordered" evidence="1">
    <location>
        <begin position="1"/>
        <end position="22"/>
    </location>
</feature>
<proteinExistence type="predicted"/>
<name>A0ABV6DXT7_9ACTN</name>
<evidence type="ECO:0000256" key="1">
    <source>
        <dbReference type="SAM" id="MobiDB-lite"/>
    </source>
</evidence>
<gene>
    <name evidence="2" type="ORF">ACFFJG_03540</name>
</gene>
<organism evidence="2 3">
    <name type="scientific">Nocardioides zeicaulis</name>
    <dbReference type="NCBI Taxonomy" id="1776857"/>
    <lineage>
        <taxon>Bacteria</taxon>
        <taxon>Bacillati</taxon>
        <taxon>Actinomycetota</taxon>
        <taxon>Actinomycetes</taxon>
        <taxon>Propionibacteriales</taxon>
        <taxon>Nocardioidaceae</taxon>
        <taxon>Nocardioides</taxon>
    </lineage>
</organism>
<dbReference type="RefSeq" id="WP_378517226.1">
    <property type="nucleotide sequence ID" value="NZ_JBHLXH010000001.1"/>
</dbReference>